<dbReference type="Proteomes" id="UP000520767">
    <property type="component" value="Unassembled WGS sequence"/>
</dbReference>
<accession>A0A7W7VIN1</accession>
<protein>
    <submittedName>
        <fullName evidence="1">Uncharacterized protein</fullName>
    </submittedName>
</protein>
<name>A0A7W7VIN1_9PSEU</name>
<evidence type="ECO:0000313" key="2">
    <source>
        <dbReference type="Proteomes" id="UP000520767"/>
    </source>
</evidence>
<dbReference type="AlphaFoldDB" id="A0A7W7VIN1"/>
<keyword evidence="2" id="KW-1185">Reference proteome</keyword>
<sequence>MNTSAIDTVVTELSEEYQAAEVLNAWAERPADDD</sequence>
<comment type="caution">
    <text evidence="1">The sequence shown here is derived from an EMBL/GenBank/DDBJ whole genome shotgun (WGS) entry which is preliminary data.</text>
</comment>
<gene>
    <name evidence="1" type="ORF">FHR82_007971</name>
</gene>
<reference evidence="1 2" key="1">
    <citation type="submission" date="2020-08" db="EMBL/GenBank/DDBJ databases">
        <title>Genomic Encyclopedia of Type Strains, Phase III (KMG-III): the genomes of soil and plant-associated and newly described type strains.</title>
        <authorList>
            <person name="Whitman W."/>
        </authorList>
    </citation>
    <scope>NUCLEOTIDE SEQUENCE [LARGE SCALE GENOMIC DNA]</scope>
    <source>
        <strain evidence="1 2">CECT 8960</strain>
    </source>
</reference>
<evidence type="ECO:0000313" key="1">
    <source>
        <dbReference type="EMBL" id="MBB4911701.1"/>
    </source>
</evidence>
<dbReference type="EMBL" id="JACHJQ010000010">
    <property type="protein sequence ID" value="MBB4911701.1"/>
    <property type="molecule type" value="Genomic_DNA"/>
</dbReference>
<organism evidence="1 2">
    <name type="scientific">Actinophytocola algeriensis</name>
    <dbReference type="NCBI Taxonomy" id="1768010"/>
    <lineage>
        <taxon>Bacteria</taxon>
        <taxon>Bacillati</taxon>
        <taxon>Actinomycetota</taxon>
        <taxon>Actinomycetes</taxon>
        <taxon>Pseudonocardiales</taxon>
        <taxon>Pseudonocardiaceae</taxon>
    </lineage>
</organism>
<proteinExistence type="predicted"/>